<feature type="chain" id="PRO_5029688137" evidence="3">
    <location>
        <begin position="18"/>
        <end position="306"/>
    </location>
</feature>
<dbReference type="GO" id="GO:0016787">
    <property type="term" value="F:hydrolase activity"/>
    <property type="evidence" value="ECO:0007669"/>
    <property type="project" value="UniProtKB-KW"/>
</dbReference>
<dbReference type="InterPro" id="IPR004843">
    <property type="entry name" value="Calcineurin-like_PHP"/>
</dbReference>
<dbReference type="AlphaFoldDB" id="A0A7I8V9Y5"/>
<dbReference type="InterPro" id="IPR029052">
    <property type="entry name" value="Metallo-depent_PP-like"/>
</dbReference>
<dbReference type="PANTHER" id="PTHR10161">
    <property type="entry name" value="TARTRATE-RESISTANT ACID PHOSPHATASE TYPE 5"/>
    <property type="match status" value="1"/>
</dbReference>
<evidence type="ECO:0000256" key="3">
    <source>
        <dbReference type="SAM" id="SignalP"/>
    </source>
</evidence>
<dbReference type="SUPFAM" id="SSF56300">
    <property type="entry name" value="Metallo-dependent phosphatases"/>
    <property type="match status" value="1"/>
</dbReference>
<proteinExistence type="predicted"/>
<accession>A0A7I8V9Y5</accession>
<keyword evidence="2" id="KW-0378">Hydrolase</keyword>
<feature type="domain" description="Calcineurin-like phosphoesterase" evidence="4">
    <location>
        <begin position="25"/>
        <end position="225"/>
    </location>
</feature>
<dbReference type="Gene3D" id="3.60.21.10">
    <property type="match status" value="1"/>
</dbReference>
<dbReference type="OrthoDB" id="411211at2759"/>
<name>A0A7I8V9Y5_9ANNE</name>
<dbReference type="EMBL" id="CAJFCJ010000003">
    <property type="protein sequence ID" value="CAD5113051.1"/>
    <property type="molecule type" value="Genomic_DNA"/>
</dbReference>
<sequence>MLLPLLSVLIFLDVTSSIKDPEALNFIALGDWGTDKVPDEVDYQERVANKMAEWANETGLNFILTLGDNFYPVGANSVDDEQFNRKWRQVYLNPHPSLRVEWQISLGNHDHYLDNGKHQLEFSKVEPLWKIPKFFYTFTKKVGFLEVLFVVVDTESMYFTSNKGEQLDFLNTTLANSHADWSIVAAHHPIFSTALHGNHEDLIDELRPILIEHKVDFYIFGHDHVLQHLTGPSFDSVTYIGSGGGGQFPTVQIPEHLEELKKWNITSNMFKNTNGFTAVKITKEYTVIDFIDYNGEKFYSITKTKS</sequence>
<comment type="caution">
    <text evidence="5">The sequence shown here is derived from an EMBL/GenBank/DDBJ whole genome shotgun (WGS) entry which is preliminary data.</text>
</comment>
<evidence type="ECO:0000313" key="6">
    <source>
        <dbReference type="Proteomes" id="UP000549394"/>
    </source>
</evidence>
<organism evidence="5 6">
    <name type="scientific">Dimorphilus gyrociliatus</name>
    <dbReference type="NCBI Taxonomy" id="2664684"/>
    <lineage>
        <taxon>Eukaryota</taxon>
        <taxon>Metazoa</taxon>
        <taxon>Spiralia</taxon>
        <taxon>Lophotrochozoa</taxon>
        <taxon>Annelida</taxon>
        <taxon>Polychaeta</taxon>
        <taxon>Polychaeta incertae sedis</taxon>
        <taxon>Dinophilidae</taxon>
        <taxon>Dimorphilus</taxon>
    </lineage>
</organism>
<protein>
    <submittedName>
        <fullName evidence="5">DgyrCDS2248</fullName>
    </submittedName>
</protein>
<feature type="signal peptide" evidence="3">
    <location>
        <begin position="1"/>
        <end position="17"/>
    </location>
</feature>
<keyword evidence="6" id="KW-1185">Reference proteome</keyword>
<gene>
    <name evidence="5" type="ORF">DGYR_LOCUS2099</name>
</gene>
<dbReference type="InterPro" id="IPR051558">
    <property type="entry name" value="Metallophosphoesterase_PAP"/>
</dbReference>
<dbReference type="PANTHER" id="PTHR10161:SF14">
    <property type="entry name" value="TARTRATE-RESISTANT ACID PHOSPHATASE TYPE 5"/>
    <property type="match status" value="1"/>
</dbReference>
<dbReference type="Pfam" id="PF00149">
    <property type="entry name" value="Metallophos"/>
    <property type="match status" value="1"/>
</dbReference>
<evidence type="ECO:0000256" key="2">
    <source>
        <dbReference type="ARBA" id="ARBA00022801"/>
    </source>
</evidence>
<evidence type="ECO:0000313" key="5">
    <source>
        <dbReference type="EMBL" id="CAD5113051.1"/>
    </source>
</evidence>
<evidence type="ECO:0000259" key="4">
    <source>
        <dbReference type="Pfam" id="PF00149"/>
    </source>
</evidence>
<dbReference type="Proteomes" id="UP000549394">
    <property type="component" value="Unassembled WGS sequence"/>
</dbReference>
<evidence type="ECO:0000256" key="1">
    <source>
        <dbReference type="ARBA" id="ARBA00022729"/>
    </source>
</evidence>
<reference evidence="5 6" key="1">
    <citation type="submission" date="2020-08" db="EMBL/GenBank/DDBJ databases">
        <authorList>
            <person name="Hejnol A."/>
        </authorList>
    </citation>
    <scope>NUCLEOTIDE SEQUENCE [LARGE SCALE GENOMIC DNA]</scope>
</reference>
<keyword evidence="1 3" id="KW-0732">Signal</keyword>